<sequence length="257" mass="28712">MYYELYIDVLFLENFLMDYILLLITKHVLCSREPVWRICLAALAGALATCVVVAVRIPYTFIKYGLFYLIIPGIMLIVGLRIRKGPELARGMITLYIGGFLTGGIFSFLGQYAQVGSLFFALAVASYYLASGALKMLSLLFHFGEIHCEVRLVYGERTCSAAAVIDTGNHLRDPVSGKAVSIITRHMAEKLMSLEELKSLRKIEYHTIGKGRGMLPVVTIDSLWIEGEEQSYEKPMIAVSDDASFGTRYDMILNPDI</sequence>
<organism evidence="2 3">
    <name type="scientific">Dorea ammoniilytica</name>
    <dbReference type="NCBI Taxonomy" id="2981788"/>
    <lineage>
        <taxon>Bacteria</taxon>
        <taxon>Bacillati</taxon>
        <taxon>Bacillota</taxon>
        <taxon>Clostridia</taxon>
        <taxon>Lachnospirales</taxon>
        <taxon>Lachnospiraceae</taxon>
        <taxon>Dorea</taxon>
    </lineage>
</organism>
<comment type="caution">
    <text evidence="2">The sequence shown here is derived from an EMBL/GenBank/DDBJ whole genome shotgun (WGS) entry which is preliminary data.</text>
</comment>
<dbReference type="EMBL" id="JAOQJV010000009">
    <property type="protein sequence ID" value="MCU6700234.1"/>
    <property type="molecule type" value="Genomic_DNA"/>
</dbReference>
<accession>A0ABT2S6L3</accession>
<proteinExistence type="predicted"/>
<feature type="transmembrane region" description="Helical" evidence="1">
    <location>
        <begin position="118"/>
        <end position="141"/>
    </location>
</feature>
<keyword evidence="1" id="KW-1133">Transmembrane helix</keyword>
<dbReference type="Proteomes" id="UP001207605">
    <property type="component" value="Unassembled WGS sequence"/>
</dbReference>
<feature type="transmembrane region" description="Helical" evidence="1">
    <location>
        <begin position="92"/>
        <end position="112"/>
    </location>
</feature>
<reference evidence="2 3" key="1">
    <citation type="journal article" date="2021" name="ISME Commun">
        <title>Automated analysis of genomic sequences facilitates high-throughput and comprehensive description of bacteria.</title>
        <authorList>
            <person name="Hitch T.C.A."/>
        </authorList>
    </citation>
    <scope>NUCLEOTIDE SEQUENCE [LARGE SCALE GENOMIC DNA]</scope>
    <source>
        <strain evidence="2 3">Sanger_02</strain>
    </source>
</reference>
<dbReference type="Pfam" id="PF03419">
    <property type="entry name" value="Peptidase_U4"/>
    <property type="match status" value="1"/>
</dbReference>
<evidence type="ECO:0000313" key="2">
    <source>
        <dbReference type="EMBL" id="MCU6700234.1"/>
    </source>
</evidence>
<evidence type="ECO:0000256" key="1">
    <source>
        <dbReference type="SAM" id="Phobius"/>
    </source>
</evidence>
<protein>
    <submittedName>
        <fullName evidence="2">Sigma-E processing peptidase SpoIIGA</fullName>
    </submittedName>
</protein>
<keyword evidence="1" id="KW-0472">Membrane</keyword>
<feature type="transmembrane region" description="Helical" evidence="1">
    <location>
        <begin position="36"/>
        <end position="55"/>
    </location>
</feature>
<keyword evidence="3" id="KW-1185">Reference proteome</keyword>
<feature type="transmembrane region" description="Helical" evidence="1">
    <location>
        <begin position="6"/>
        <end position="24"/>
    </location>
</feature>
<dbReference type="InterPro" id="IPR005081">
    <property type="entry name" value="SpoIIGA"/>
</dbReference>
<evidence type="ECO:0000313" key="3">
    <source>
        <dbReference type="Proteomes" id="UP001207605"/>
    </source>
</evidence>
<keyword evidence="1" id="KW-0812">Transmembrane</keyword>
<name>A0ABT2S6L3_9FIRM</name>
<feature type="transmembrane region" description="Helical" evidence="1">
    <location>
        <begin position="61"/>
        <end position="80"/>
    </location>
</feature>
<gene>
    <name evidence="2" type="ORF">OCV65_08335</name>
</gene>
<dbReference type="RefSeq" id="WP_262581676.1">
    <property type="nucleotide sequence ID" value="NZ_JAOQJV010000009.1"/>
</dbReference>